<comment type="caution">
    <text evidence="2">The sequence shown here is derived from an EMBL/GenBank/DDBJ whole genome shotgun (WGS) entry which is preliminary data.</text>
</comment>
<gene>
    <name evidence="2" type="ORF">OUZ56_007589</name>
</gene>
<evidence type="ECO:0000313" key="3">
    <source>
        <dbReference type="Proteomes" id="UP001234178"/>
    </source>
</evidence>
<dbReference type="Proteomes" id="UP001234178">
    <property type="component" value="Unassembled WGS sequence"/>
</dbReference>
<feature type="region of interest" description="Disordered" evidence="1">
    <location>
        <begin position="1"/>
        <end position="33"/>
    </location>
</feature>
<proteinExistence type="predicted"/>
<feature type="compositionally biased region" description="Basic and acidic residues" evidence="1">
    <location>
        <begin position="1"/>
        <end position="16"/>
    </location>
</feature>
<reference evidence="2 3" key="1">
    <citation type="journal article" date="2023" name="Nucleic Acids Res.">
        <title>The hologenome of Daphnia magna reveals possible DNA methylation and microbiome-mediated evolution of the host genome.</title>
        <authorList>
            <person name="Chaturvedi A."/>
            <person name="Li X."/>
            <person name="Dhandapani V."/>
            <person name="Marshall H."/>
            <person name="Kissane S."/>
            <person name="Cuenca-Cambronero M."/>
            <person name="Asole G."/>
            <person name="Calvet F."/>
            <person name="Ruiz-Romero M."/>
            <person name="Marangio P."/>
            <person name="Guigo R."/>
            <person name="Rago D."/>
            <person name="Mirbahai L."/>
            <person name="Eastwood N."/>
            <person name="Colbourne J.K."/>
            <person name="Zhou J."/>
            <person name="Mallon E."/>
            <person name="Orsini L."/>
        </authorList>
    </citation>
    <scope>NUCLEOTIDE SEQUENCE [LARGE SCALE GENOMIC DNA]</scope>
    <source>
        <strain evidence="2">LRV0_1</strain>
    </source>
</reference>
<name>A0ABR0AAF5_9CRUS</name>
<sequence>MTEPDHARLSAKGESRRLRRSAGIENSVEEKGAKSIRTSVAVAHFIFPFEPGIGVSGNRRQIASSPSATGPMRIVNCVEKTYPTTNAVRNWSTDV</sequence>
<protein>
    <submittedName>
        <fullName evidence="2">Uncharacterized protein</fullName>
    </submittedName>
</protein>
<evidence type="ECO:0000313" key="2">
    <source>
        <dbReference type="EMBL" id="KAK4022102.1"/>
    </source>
</evidence>
<evidence type="ECO:0000256" key="1">
    <source>
        <dbReference type="SAM" id="MobiDB-lite"/>
    </source>
</evidence>
<dbReference type="EMBL" id="JAOYFB010000037">
    <property type="protein sequence ID" value="KAK4022102.1"/>
    <property type="molecule type" value="Genomic_DNA"/>
</dbReference>
<accession>A0ABR0AAF5</accession>
<organism evidence="2 3">
    <name type="scientific">Daphnia magna</name>
    <dbReference type="NCBI Taxonomy" id="35525"/>
    <lineage>
        <taxon>Eukaryota</taxon>
        <taxon>Metazoa</taxon>
        <taxon>Ecdysozoa</taxon>
        <taxon>Arthropoda</taxon>
        <taxon>Crustacea</taxon>
        <taxon>Branchiopoda</taxon>
        <taxon>Diplostraca</taxon>
        <taxon>Cladocera</taxon>
        <taxon>Anomopoda</taxon>
        <taxon>Daphniidae</taxon>
        <taxon>Daphnia</taxon>
    </lineage>
</organism>
<keyword evidence="3" id="KW-1185">Reference proteome</keyword>